<evidence type="ECO:0008006" key="4">
    <source>
        <dbReference type="Google" id="ProtNLM"/>
    </source>
</evidence>
<dbReference type="EMBL" id="CP151506">
    <property type="protein sequence ID" value="WZN62797.1"/>
    <property type="molecule type" value="Genomic_DNA"/>
</dbReference>
<name>A0AAX4P8U5_9CHLO</name>
<organism evidence="2 3">
    <name type="scientific">Chloropicon roscoffensis</name>
    <dbReference type="NCBI Taxonomy" id="1461544"/>
    <lineage>
        <taxon>Eukaryota</taxon>
        <taxon>Viridiplantae</taxon>
        <taxon>Chlorophyta</taxon>
        <taxon>Chloropicophyceae</taxon>
        <taxon>Chloropicales</taxon>
        <taxon>Chloropicaceae</taxon>
        <taxon>Chloropicon</taxon>
    </lineage>
</organism>
<evidence type="ECO:0000256" key="1">
    <source>
        <dbReference type="SAM" id="MobiDB-lite"/>
    </source>
</evidence>
<proteinExistence type="predicted"/>
<sequence>MEGKKVLNISIEKVVCATKDGDMALPGLQSGEAFVRVELRGGTSQKVSSPSAKLKNNVLVFDTKVSLDLTDDSSELRLLLCKKKDGVASQNTVLSAAGIYVKDIIKAAPIVKYFDLFKSYGAGFGGKVKLSMTISDGSGEPESKAPAEGAAKAASPLGTDPEQTKKAKKGGFPLKLLLLAAAGGAVAVVKGMRR</sequence>
<evidence type="ECO:0000313" key="2">
    <source>
        <dbReference type="EMBL" id="WZN62797.1"/>
    </source>
</evidence>
<evidence type="ECO:0000313" key="3">
    <source>
        <dbReference type="Proteomes" id="UP001472866"/>
    </source>
</evidence>
<feature type="region of interest" description="Disordered" evidence="1">
    <location>
        <begin position="135"/>
        <end position="167"/>
    </location>
</feature>
<gene>
    <name evidence="2" type="ORF">HKI87_06g43390</name>
</gene>
<reference evidence="2 3" key="1">
    <citation type="submission" date="2024-03" db="EMBL/GenBank/DDBJ databases">
        <title>Complete genome sequence of the green alga Chloropicon roscoffensis RCC1871.</title>
        <authorList>
            <person name="Lemieux C."/>
            <person name="Pombert J.-F."/>
            <person name="Otis C."/>
            <person name="Turmel M."/>
        </authorList>
    </citation>
    <scope>NUCLEOTIDE SEQUENCE [LARGE SCALE GENOMIC DNA]</scope>
    <source>
        <strain evidence="2 3">RCC1871</strain>
    </source>
</reference>
<dbReference type="AlphaFoldDB" id="A0AAX4P8U5"/>
<feature type="compositionally biased region" description="Low complexity" evidence="1">
    <location>
        <begin position="144"/>
        <end position="156"/>
    </location>
</feature>
<accession>A0AAX4P8U5</accession>
<dbReference type="Proteomes" id="UP001472866">
    <property type="component" value="Chromosome 06"/>
</dbReference>
<protein>
    <recommendedName>
        <fullName evidence="4">C2 domain-containing protein</fullName>
    </recommendedName>
</protein>
<keyword evidence="3" id="KW-1185">Reference proteome</keyword>